<dbReference type="SMART" id="SM00450">
    <property type="entry name" value="RHOD"/>
    <property type="match status" value="1"/>
</dbReference>
<dbReference type="EMBL" id="FOYS01000001">
    <property type="protein sequence ID" value="SFR35941.1"/>
    <property type="molecule type" value="Genomic_DNA"/>
</dbReference>
<dbReference type="PANTHER" id="PTHR43031:SF1">
    <property type="entry name" value="PYRIDINE NUCLEOTIDE-DISULPHIDE OXIDOREDUCTASE"/>
    <property type="match status" value="1"/>
</dbReference>
<dbReference type="Pfam" id="PF00581">
    <property type="entry name" value="Rhodanese"/>
    <property type="match status" value="1"/>
</dbReference>
<sequence>MVMETTPEELETRLDATDSETTVVDIRDPSSYAAGHIEGSVNLPASRLSLSTVDGNWSDDVVVTCYVGQSSRRVASMLDSHLDATVSSLRGGFDAWDGPTESGPDT</sequence>
<dbReference type="OrthoDB" id="135517at2157"/>
<dbReference type="Gene3D" id="3.40.250.10">
    <property type="entry name" value="Rhodanese-like domain"/>
    <property type="match status" value="1"/>
</dbReference>
<proteinExistence type="predicted"/>
<dbReference type="InterPro" id="IPR036873">
    <property type="entry name" value="Rhodanese-like_dom_sf"/>
</dbReference>
<dbReference type="InterPro" id="IPR050229">
    <property type="entry name" value="GlpE_sulfurtransferase"/>
</dbReference>
<name>A0A1I6G1C2_9EURY</name>
<evidence type="ECO:0000313" key="3">
    <source>
        <dbReference type="Proteomes" id="UP000243250"/>
    </source>
</evidence>
<dbReference type="InterPro" id="IPR001763">
    <property type="entry name" value="Rhodanese-like_dom"/>
</dbReference>
<feature type="domain" description="Rhodanese" evidence="1">
    <location>
        <begin position="17"/>
        <end position="102"/>
    </location>
</feature>
<dbReference type="SUPFAM" id="SSF52821">
    <property type="entry name" value="Rhodanese/Cell cycle control phosphatase"/>
    <property type="match status" value="1"/>
</dbReference>
<dbReference type="GO" id="GO:0016740">
    <property type="term" value="F:transferase activity"/>
    <property type="evidence" value="ECO:0007669"/>
    <property type="project" value="UniProtKB-KW"/>
</dbReference>
<dbReference type="Proteomes" id="UP000243250">
    <property type="component" value="Unassembled WGS sequence"/>
</dbReference>
<dbReference type="STRING" id="555875.SAMN04488124_0701"/>
<dbReference type="CDD" id="cd00158">
    <property type="entry name" value="RHOD"/>
    <property type="match status" value="1"/>
</dbReference>
<organism evidence="2 3">
    <name type="scientific">Halogeometricum limi</name>
    <dbReference type="NCBI Taxonomy" id="555875"/>
    <lineage>
        <taxon>Archaea</taxon>
        <taxon>Methanobacteriati</taxon>
        <taxon>Methanobacteriota</taxon>
        <taxon>Stenosarchaea group</taxon>
        <taxon>Halobacteria</taxon>
        <taxon>Halobacteriales</taxon>
        <taxon>Haloferacaceae</taxon>
        <taxon>Halogeometricum</taxon>
    </lineage>
</organism>
<protein>
    <submittedName>
        <fullName evidence="2">Thiosulfate sulfurtransferase</fullName>
    </submittedName>
</protein>
<dbReference type="RefSeq" id="WP_089876764.1">
    <property type="nucleotide sequence ID" value="NZ_FOYS01000001.1"/>
</dbReference>
<keyword evidence="2" id="KW-0808">Transferase</keyword>
<keyword evidence="3" id="KW-1185">Reference proteome</keyword>
<dbReference type="PROSITE" id="PS50206">
    <property type="entry name" value="RHODANESE_3"/>
    <property type="match status" value="1"/>
</dbReference>
<dbReference type="PANTHER" id="PTHR43031">
    <property type="entry name" value="FAD-DEPENDENT OXIDOREDUCTASE"/>
    <property type="match status" value="1"/>
</dbReference>
<evidence type="ECO:0000259" key="1">
    <source>
        <dbReference type="PROSITE" id="PS50206"/>
    </source>
</evidence>
<evidence type="ECO:0000313" key="2">
    <source>
        <dbReference type="EMBL" id="SFR35941.1"/>
    </source>
</evidence>
<gene>
    <name evidence="2" type="ORF">SAMN04488124_0701</name>
</gene>
<reference evidence="3" key="1">
    <citation type="submission" date="2016-10" db="EMBL/GenBank/DDBJ databases">
        <authorList>
            <person name="Varghese N."/>
            <person name="Submissions S."/>
        </authorList>
    </citation>
    <scope>NUCLEOTIDE SEQUENCE [LARGE SCALE GENOMIC DNA]</scope>
    <source>
        <strain evidence="3">CGMCC 1.8711</strain>
    </source>
</reference>
<dbReference type="AlphaFoldDB" id="A0A1I6G1C2"/>
<accession>A0A1I6G1C2</accession>